<keyword evidence="3" id="KW-0378">Hydrolase</keyword>
<gene>
    <name evidence="3" type="primary">clpC</name>
</gene>
<dbReference type="EMBL" id="LC269921">
    <property type="protein sequence ID" value="BBA18633.1"/>
    <property type="molecule type" value="Genomic_DNA"/>
</dbReference>
<evidence type="ECO:0000256" key="1">
    <source>
        <dbReference type="SAM" id="Phobius"/>
    </source>
</evidence>
<evidence type="ECO:0000313" key="7">
    <source>
        <dbReference type="EMBL" id="BBA18910.1"/>
    </source>
</evidence>
<keyword evidence="3" id="KW-0150">Chloroplast</keyword>
<dbReference type="GO" id="GO:0008233">
    <property type="term" value="F:peptidase activity"/>
    <property type="evidence" value="ECO:0007669"/>
    <property type="project" value="UniProtKB-KW"/>
</dbReference>
<accession>A0A224AES4</accession>
<keyword evidence="3" id="KW-0645">Protease</keyword>
<dbReference type="EMBL" id="LC269922">
    <property type="protein sequence ID" value="BBA18772.1"/>
    <property type="molecule type" value="Genomic_DNA"/>
</dbReference>
<geneLocation type="chloroplast" evidence="3"/>
<dbReference type="EMBL" id="LC269923">
    <property type="protein sequence ID" value="BBA18910.1"/>
    <property type="molecule type" value="Genomic_DNA"/>
</dbReference>
<dbReference type="EMBL" id="LC269920">
    <property type="protein sequence ID" value="BBA18495.1"/>
    <property type="molecule type" value="Genomic_DNA"/>
</dbReference>
<evidence type="ECO:0000313" key="2">
    <source>
        <dbReference type="EMBL" id="BBA18217.1"/>
    </source>
</evidence>
<keyword evidence="1" id="KW-0812">Transmembrane</keyword>
<dbReference type="EMBL" id="LC269919">
    <property type="protein sequence ID" value="BBA18356.1"/>
    <property type="molecule type" value="Genomic_DNA"/>
</dbReference>
<proteinExistence type="predicted"/>
<feature type="transmembrane region" description="Helical" evidence="1">
    <location>
        <begin position="20"/>
        <end position="40"/>
    </location>
</feature>
<sequence>MSSNSFTKKSRKSSVSNRALNCSLISSLISCFFTSVSLKIASRSKSGILALMRRLKSSIFALRSDSSSAACAALFLSFSIIS</sequence>
<name>A0A224AES4_HETAK</name>
<keyword evidence="3" id="KW-0934">Plastid</keyword>
<evidence type="ECO:0000313" key="5">
    <source>
        <dbReference type="EMBL" id="BBA18633.1"/>
    </source>
</evidence>
<organism evidence="3">
    <name type="scientific">Heterosigma akashiwo</name>
    <name type="common">Chromophytic alga</name>
    <name type="synonym">Heterosigma carterae</name>
    <dbReference type="NCBI Taxonomy" id="2829"/>
    <lineage>
        <taxon>Eukaryota</taxon>
        <taxon>Sar</taxon>
        <taxon>Stramenopiles</taxon>
        <taxon>Ochrophyta</taxon>
        <taxon>Raphidophyceae</taxon>
        <taxon>Chattonellales</taxon>
        <taxon>Chattonellaceae</taxon>
        <taxon>Heterosigma</taxon>
    </lineage>
</organism>
<evidence type="ECO:0000313" key="6">
    <source>
        <dbReference type="EMBL" id="BBA18772.1"/>
    </source>
</evidence>
<reference evidence="3" key="1">
    <citation type="submission" date="2017-05" db="EMBL/GenBank/DDBJ databases">
        <title>Chloroplast genome sequences of Heterosigma akashiwo, a bloom-forming raphidophyte.</title>
        <authorList>
            <person name="Ueki S."/>
        </authorList>
    </citation>
    <scope>NUCLEOTIDE SEQUENCE</scope>
    <source>
        <strain evidence="4">CCAP934/4</strain>
        <strain evidence="2">CCAP934/8</strain>
        <strain evidence="5">CCMP2274</strain>
        <strain evidence="6">CCMP3374</strain>
        <strain evidence="3">EHUSP01</strain>
        <strain evidence="7">HaFk01</strain>
    </source>
</reference>
<dbReference type="EMBL" id="LC269918">
    <property type="protein sequence ID" value="BBA18217.1"/>
    <property type="molecule type" value="Genomic_DNA"/>
</dbReference>
<dbReference type="AlphaFoldDB" id="A0A224AES4"/>
<protein>
    <submittedName>
        <fullName evidence="3">ATP-dependent clp protease ATP binding subunit</fullName>
    </submittedName>
</protein>
<dbReference type="GO" id="GO:0006508">
    <property type="term" value="P:proteolysis"/>
    <property type="evidence" value="ECO:0007669"/>
    <property type="project" value="UniProtKB-KW"/>
</dbReference>
<keyword evidence="1" id="KW-0472">Membrane</keyword>
<keyword evidence="1" id="KW-1133">Transmembrane helix</keyword>
<evidence type="ECO:0000313" key="3">
    <source>
        <dbReference type="EMBL" id="BBA18356.1"/>
    </source>
</evidence>
<evidence type="ECO:0000313" key="4">
    <source>
        <dbReference type="EMBL" id="BBA18495.1"/>
    </source>
</evidence>